<dbReference type="Gene3D" id="1.10.30.10">
    <property type="entry name" value="High mobility group box domain"/>
    <property type="match status" value="1"/>
</dbReference>
<reference evidence="4" key="1">
    <citation type="journal article" date="2018" name="Genome Biol. Evol.">
        <title>Genomics and development of Lentinus tigrinus, a white-rot wood-decaying mushroom with dimorphic fruiting bodies.</title>
        <authorList>
            <person name="Wu B."/>
            <person name="Xu Z."/>
            <person name="Knudson A."/>
            <person name="Carlson A."/>
            <person name="Chen N."/>
            <person name="Kovaka S."/>
            <person name="LaButti K."/>
            <person name="Lipzen A."/>
            <person name="Pennachio C."/>
            <person name="Riley R."/>
            <person name="Schakwitz W."/>
            <person name="Umezawa K."/>
            <person name="Ohm R.A."/>
            <person name="Grigoriev I.V."/>
            <person name="Nagy L.G."/>
            <person name="Gibbons J."/>
            <person name="Hibbett D."/>
        </authorList>
    </citation>
    <scope>NUCLEOTIDE SEQUENCE [LARGE SCALE GENOMIC DNA]</scope>
    <source>
        <strain evidence="4">ALCF2SS1-6</strain>
    </source>
</reference>
<dbReference type="Pfam" id="PF00505">
    <property type="entry name" value="HMG_box"/>
    <property type="match status" value="1"/>
</dbReference>
<feature type="compositionally biased region" description="Basic residues" evidence="2">
    <location>
        <begin position="206"/>
        <end position="218"/>
    </location>
</feature>
<dbReference type="PROSITE" id="PS50118">
    <property type="entry name" value="HMG_BOX_2"/>
    <property type="match status" value="1"/>
</dbReference>
<dbReference type="EMBL" id="ML122271">
    <property type="protein sequence ID" value="RPD59314.1"/>
    <property type="molecule type" value="Genomic_DNA"/>
</dbReference>
<dbReference type="GO" id="GO:0003677">
    <property type="term" value="F:DNA binding"/>
    <property type="evidence" value="ECO:0007669"/>
    <property type="project" value="UniProtKB-UniRule"/>
</dbReference>
<dbReference type="InterPro" id="IPR009071">
    <property type="entry name" value="HMG_box_dom"/>
</dbReference>
<feature type="region of interest" description="Disordered" evidence="2">
    <location>
        <begin position="168"/>
        <end position="272"/>
    </location>
</feature>
<evidence type="ECO:0000259" key="3">
    <source>
        <dbReference type="PROSITE" id="PS50118"/>
    </source>
</evidence>
<feature type="region of interest" description="Disordered" evidence="2">
    <location>
        <begin position="378"/>
        <end position="397"/>
    </location>
</feature>
<proteinExistence type="predicted"/>
<dbReference type="OrthoDB" id="6247875at2759"/>
<feature type="compositionally biased region" description="Polar residues" evidence="2">
    <location>
        <begin position="329"/>
        <end position="341"/>
    </location>
</feature>
<organism evidence="4 5">
    <name type="scientific">Lentinus tigrinus ALCF2SS1-6</name>
    <dbReference type="NCBI Taxonomy" id="1328759"/>
    <lineage>
        <taxon>Eukaryota</taxon>
        <taxon>Fungi</taxon>
        <taxon>Dikarya</taxon>
        <taxon>Basidiomycota</taxon>
        <taxon>Agaricomycotina</taxon>
        <taxon>Agaricomycetes</taxon>
        <taxon>Polyporales</taxon>
        <taxon>Polyporaceae</taxon>
        <taxon>Lentinus</taxon>
    </lineage>
</organism>
<dbReference type="STRING" id="1328759.A0A5C2S8A7"/>
<accession>A0A5C2S8A7</accession>
<feature type="compositionally biased region" description="Basic and acidic residues" evidence="2">
    <location>
        <begin position="182"/>
        <end position="203"/>
    </location>
</feature>
<keyword evidence="1" id="KW-0539">Nucleus</keyword>
<feature type="region of interest" description="Disordered" evidence="2">
    <location>
        <begin position="326"/>
        <end position="361"/>
    </location>
</feature>
<evidence type="ECO:0000256" key="2">
    <source>
        <dbReference type="SAM" id="MobiDB-lite"/>
    </source>
</evidence>
<evidence type="ECO:0000256" key="1">
    <source>
        <dbReference type="PROSITE-ProRule" id="PRU00267"/>
    </source>
</evidence>
<dbReference type="Proteomes" id="UP000313359">
    <property type="component" value="Unassembled WGS sequence"/>
</dbReference>
<dbReference type="SUPFAM" id="SSF47095">
    <property type="entry name" value="HMG-box"/>
    <property type="match status" value="1"/>
</dbReference>
<name>A0A5C2S8A7_9APHY</name>
<feature type="DNA-binding region" description="HMG box" evidence="1">
    <location>
        <begin position="106"/>
        <end position="175"/>
    </location>
</feature>
<dbReference type="CDD" id="cd01389">
    <property type="entry name" value="HMG-box_ROX1-like"/>
    <property type="match status" value="1"/>
</dbReference>
<feature type="compositionally biased region" description="Low complexity" evidence="2">
    <location>
        <begin position="383"/>
        <end position="397"/>
    </location>
</feature>
<sequence>MFATPAARLGSICGWSPSNDHPDALYTTIPSPSDASTSQLTLPPSPSSSTPRALRNRNPIPRSLSLDSDLPAYDEYPEDIHNISRFKNATSLRRYRAKRSKDPNWAPRPPNAFILFRRDFVEKHKGQNLSSAEKKTLSKRAGEAWRALTTDEQKAYFDAAKAEADEHLRRNPGYQFRPVKHSRSESRRHPALLSRREQVEEFIRQTSRRRALSSRRRRDQCPTPGSATTPEPPGTPSSQHSAPHLDARSRSQSRSDSIPPPAFPLTPGSEDERGYFIAPQAQSTPNLVPDRPLYPVPKRTWSYSYTGEIKYSPWEYVDFDDAHTKDADSQSINSFDSSVPSEPSPVAYVGDTSPQQMSPNEFGAQLQMPEPMFMPHPEPAMPAPSSTSSSYMPPSSGPLFERRRRAATMSMVPSPLTVVTSSLSNWSRDDLVTARMVPRPDAASAPPSHPPSAQHPAAVFMPQIQVTGADWSQTVHDNNLLMMPIPQVDLDRTPRAPMFAQNAQDPVYTAMPIYPPPEYDFQPQPSIAMMPQEPMSMPVPAQEDIPFDITADIESYQLGLRTYGIDVSQPEPYGAPLGYEAVDYSSYYCHVSPQEQQS</sequence>
<dbReference type="AlphaFoldDB" id="A0A5C2S8A7"/>
<keyword evidence="5" id="KW-1185">Reference proteome</keyword>
<dbReference type="PANTHER" id="PTHR47658">
    <property type="entry name" value="HIGH MOBILITY GROUP B PROTEIN 12-RELATED"/>
    <property type="match status" value="1"/>
</dbReference>
<protein>
    <recommendedName>
        <fullName evidence="3">HMG box domain-containing protein</fullName>
    </recommendedName>
</protein>
<feature type="compositionally biased region" description="Low complexity" evidence="2">
    <location>
        <begin position="36"/>
        <end position="51"/>
    </location>
</feature>
<feature type="region of interest" description="Disordered" evidence="2">
    <location>
        <begin position="23"/>
        <end position="68"/>
    </location>
</feature>
<keyword evidence="1" id="KW-0238">DNA-binding</keyword>
<feature type="domain" description="HMG box" evidence="3">
    <location>
        <begin position="106"/>
        <end position="175"/>
    </location>
</feature>
<dbReference type="GO" id="GO:0005634">
    <property type="term" value="C:nucleus"/>
    <property type="evidence" value="ECO:0007669"/>
    <property type="project" value="UniProtKB-UniRule"/>
</dbReference>
<dbReference type="SMART" id="SM00398">
    <property type="entry name" value="HMG"/>
    <property type="match status" value="1"/>
</dbReference>
<gene>
    <name evidence="4" type="ORF">L227DRAFT_612282</name>
</gene>
<evidence type="ECO:0000313" key="4">
    <source>
        <dbReference type="EMBL" id="RPD59314.1"/>
    </source>
</evidence>
<evidence type="ECO:0000313" key="5">
    <source>
        <dbReference type="Proteomes" id="UP000313359"/>
    </source>
</evidence>
<dbReference type="InterPro" id="IPR036910">
    <property type="entry name" value="HMG_box_dom_sf"/>
</dbReference>